<keyword evidence="3" id="KW-1185">Reference proteome</keyword>
<protein>
    <submittedName>
        <fullName evidence="2">Uncharacterized protein</fullName>
    </submittedName>
</protein>
<accession>A0A8J3W8K5</accession>
<keyword evidence="1" id="KW-0812">Transmembrane</keyword>
<evidence type="ECO:0000256" key="1">
    <source>
        <dbReference type="SAM" id="Phobius"/>
    </source>
</evidence>
<comment type="caution">
    <text evidence="2">The sequence shown here is derived from an EMBL/GenBank/DDBJ whole genome shotgun (WGS) entry which is preliminary data.</text>
</comment>
<dbReference type="EMBL" id="BOOH01000052">
    <property type="protein sequence ID" value="GIH79907.1"/>
    <property type="molecule type" value="Genomic_DNA"/>
</dbReference>
<feature type="transmembrane region" description="Helical" evidence="1">
    <location>
        <begin position="38"/>
        <end position="55"/>
    </location>
</feature>
<dbReference type="Proteomes" id="UP000616724">
    <property type="component" value="Unassembled WGS sequence"/>
</dbReference>
<name>A0A8J3W8K5_9ACTN</name>
<evidence type="ECO:0000313" key="2">
    <source>
        <dbReference type="EMBL" id="GIH79907.1"/>
    </source>
</evidence>
<evidence type="ECO:0000313" key="3">
    <source>
        <dbReference type="Proteomes" id="UP000616724"/>
    </source>
</evidence>
<proteinExistence type="predicted"/>
<gene>
    <name evidence="2" type="ORF">Plo01_63360</name>
</gene>
<organism evidence="2 3">
    <name type="scientific">Planobispora longispora</name>
    <dbReference type="NCBI Taxonomy" id="28887"/>
    <lineage>
        <taxon>Bacteria</taxon>
        <taxon>Bacillati</taxon>
        <taxon>Actinomycetota</taxon>
        <taxon>Actinomycetes</taxon>
        <taxon>Streptosporangiales</taxon>
        <taxon>Streptosporangiaceae</taxon>
        <taxon>Planobispora</taxon>
    </lineage>
</organism>
<keyword evidence="1" id="KW-1133">Transmembrane helix</keyword>
<keyword evidence="1" id="KW-0472">Membrane</keyword>
<dbReference type="RefSeq" id="WP_203894348.1">
    <property type="nucleotide sequence ID" value="NZ_BOOH01000052.1"/>
</dbReference>
<feature type="transmembrane region" description="Helical" evidence="1">
    <location>
        <begin position="7"/>
        <end position="26"/>
    </location>
</feature>
<reference evidence="2 3" key="1">
    <citation type="submission" date="2021-01" db="EMBL/GenBank/DDBJ databases">
        <title>Whole genome shotgun sequence of Planobispora longispora NBRC 13918.</title>
        <authorList>
            <person name="Komaki H."/>
            <person name="Tamura T."/>
        </authorList>
    </citation>
    <scope>NUCLEOTIDE SEQUENCE [LARGE SCALE GENOMIC DNA]</scope>
    <source>
        <strain evidence="2 3">NBRC 13918</strain>
    </source>
</reference>
<sequence>MTPARKTLLTGSATFLAGLALWLFGLDEEIFIFTPSKVGLVLMVVGGLEILYGIYKSVRASRDGFQRGES</sequence>
<dbReference type="Pfam" id="PF18969">
    <property type="entry name" value="DUF5708"/>
    <property type="match status" value="1"/>
</dbReference>
<dbReference type="InterPro" id="IPR043762">
    <property type="entry name" value="DUF5708"/>
</dbReference>
<dbReference type="AlphaFoldDB" id="A0A8J3W8K5"/>